<sequence>MSFFGIGKKKLDEQSREEQSAETTEVQKEQASEDAPKSARLSQKIMEQQQWEDSLRRFVKSESARHQNHDEEQNEEHRAVEDLKRALLHGDEKAEESSAADELTEEQAEEQERRSLLAALGAFPQESEEPVEAEQVAEVQDVEEEAAPVAEVAKPATPAFLRDDEEGAGEGASAEAEEPKDAAEDARSQFEEHLRAVRAQNTEDAATEDAAADDAEAAEDTADEAEGHEELEVVEAVVEASENKSENAHSASEAEEIHTVEDMKAARTRAAVTEAQNAGLDDLAAAYAARLGITLDSEEETFVEVASDEAIAEETAADEATIEAPEPAEAAEPVEDTDVSEVSATVAETAEDFETEETVDLTAGAEEVVEPVAAAEEEPIEAVVEAPELLASELTEEENAVSDETELLSAVSVEEKRDVSVSEAPEAKDFDAEEENTAELVFDASAVEESAVEEGTVEETVAEEPATKIEDSAAEGIEAEEDEPAKSSSVAPALAAAAAPVVAAVAVASAAKTEKAEEKSEKGTSQSVALTAEGIDKKEAEKHKSAAHEESAEEPDAELKETEQKLSEDEAELVAESIILSAPVEGAATLPALPEQRALHGLAELMRTRGSGTMSLELRQVDEDMHYRLLHRGREIETGIVVPGVDWFAPVAALYTEAQQAGATWNRAAVSLKPRLGDGLEVHASYLGAVDGQTISESFLLEGAAAEAKPVATAEAAEATSQDEPQEAAVQSVDPIEAEREAIERELEAELAEKQAANEAEAAAEAAEEPVVETAEEGASAGLLTAAGLAAAGTAVAGSAASAQEKDDVEEAVEASDEPVQPDQTEFAPVEAEFEHDYENDPVFGAVTVEPETEQAEESAAEATAVSAEDSDEPGEDMEAALAAIVANAQKKLDAEEAPAEEVLAAEEQKTAAPVVAESFTLDRTQPVEEAADEPIAESSEEPALPAFLDDSELLPEKETSAASAEAPAEEPALVDVEPAAESASVAPGLVGALAAAAAVGTAGAAAKATGAQEEPAEKAAELKTVELTPAAKIAEAPAAVAPASEAAAQTAPVAEATEAAEAAPAAATSPVALPESTPAGISSSISASALSELNQLPTIVAEPDTPSAAVQSPLVPSETQLAAGNLVLTEAQVAQRLAPVVEHLFGENGTAKDATTVLIRVRALGSYYDALTHVRRNGFWEQVRTFELIPETLLDIPALKTDSYSEGEGSPLAMSLTFTPGVPVQAAFDYANEQAFVTYPRPLDAERYVEELRMFPRLGSKIPAHMTSALSHWNL</sequence>
<feature type="compositionally biased region" description="Basic and acidic residues" evidence="1">
    <location>
        <begin position="9"/>
        <end position="37"/>
    </location>
</feature>
<feature type="region of interest" description="Disordered" evidence="1">
    <location>
        <begin position="506"/>
        <end position="570"/>
    </location>
</feature>
<feature type="compositionally biased region" description="Acidic residues" evidence="1">
    <location>
        <begin position="450"/>
        <end position="462"/>
    </location>
</feature>
<feature type="compositionally biased region" description="Basic and acidic residues" evidence="1">
    <location>
        <begin position="534"/>
        <end position="550"/>
    </location>
</feature>
<feature type="region of interest" description="Disordered" evidence="1">
    <location>
        <begin position="314"/>
        <end position="360"/>
    </location>
</feature>
<feature type="region of interest" description="Disordered" evidence="1">
    <location>
        <begin position="918"/>
        <end position="944"/>
    </location>
</feature>
<feature type="compositionally biased region" description="Acidic residues" evidence="1">
    <location>
        <begin position="766"/>
        <end position="776"/>
    </location>
</feature>
<feature type="compositionally biased region" description="Basic and acidic residues" evidence="1">
    <location>
        <begin position="512"/>
        <end position="522"/>
    </location>
</feature>
<dbReference type="EMBL" id="JABZXL010000014">
    <property type="protein sequence ID" value="MBF1659364.1"/>
    <property type="molecule type" value="Genomic_DNA"/>
</dbReference>
<feature type="compositionally biased region" description="Low complexity" evidence="1">
    <location>
        <begin position="322"/>
        <end position="331"/>
    </location>
</feature>
<feature type="region of interest" description="Disordered" evidence="1">
    <location>
        <begin position="393"/>
        <end position="493"/>
    </location>
</feature>
<dbReference type="AlphaFoldDB" id="A0A930L5K5"/>
<evidence type="ECO:0000256" key="1">
    <source>
        <dbReference type="SAM" id="MobiDB-lite"/>
    </source>
</evidence>
<reference evidence="2" key="1">
    <citation type="submission" date="2020-04" db="EMBL/GenBank/DDBJ databases">
        <title>Deep metagenomics examines the oral microbiome during advanced dental caries in children, revealing novel taxa and co-occurrences with host molecules.</title>
        <authorList>
            <person name="Baker J.L."/>
            <person name="Morton J.T."/>
            <person name="Dinis M."/>
            <person name="Alvarez R."/>
            <person name="Tran N.C."/>
            <person name="Knight R."/>
            <person name="Edlund A."/>
        </authorList>
    </citation>
    <scope>NUCLEOTIDE SEQUENCE</scope>
    <source>
        <strain evidence="2">JCVI_29_bin.11</strain>
    </source>
</reference>
<feature type="region of interest" description="Disordered" evidence="1">
    <location>
        <begin position="752"/>
        <end position="778"/>
    </location>
</feature>
<feature type="compositionally biased region" description="Basic and acidic residues" evidence="1">
    <location>
        <begin position="413"/>
        <end position="430"/>
    </location>
</feature>
<feature type="region of interest" description="Disordered" evidence="1">
    <location>
        <begin position="1"/>
        <end position="262"/>
    </location>
</feature>
<feature type="region of interest" description="Disordered" evidence="1">
    <location>
        <begin position="851"/>
        <end position="877"/>
    </location>
</feature>
<name>A0A930L5K5_9MICC</name>
<feature type="compositionally biased region" description="Acidic residues" evidence="1">
    <location>
        <begin position="851"/>
        <end position="860"/>
    </location>
</feature>
<feature type="compositionally biased region" description="Acidic residues" evidence="1">
    <location>
        <begin position="205"/>
        <end position="233"/>
    </location>
</feature>
<feature type="compositionally biased region" description="Low complexity" evidence="1">
    <location>
        <begin position="1052"/>
        <end position="1073"/>
    </location>
</feature>
<organism evidence="2 3">
    <name type="scientific">Rothia mucilaginosa</name>
    <dbReference type="NCBI Taxonomy" id="43675"/>
    <lineage>
        <taxon>Bacteria</taxon>
        <taxon>Bacillati</taxon>
        <taxon>Actinomycetota</taxon>
        <taxon>Actinomycetes</taxon>
        <taxon>Micrococcales</taxon>
        <taxon>Micrococcaceae</taxon>
        <taxon>Rothia</taxon>
    </lineage>
</organism>
<feature type="compositionally biased region" description="Low complexity" evidence="1">
    <location>
        <begin position="754"/>
        <end position="765"/>
    </location>
</feature>
<dbReference type="GO" id="GO:0008483">
    <property type="term" value="F:transaminase activity"/>
    <property type="evidence" value="ECO:0007669"/>
    <property type="project" value="UniProtKB-KW"/>
</dbReference>
<feature type="compositionally biased region" description="Basic and acidic residues" evidence="1">
    <location>
        <begin position="53"/>
        <end position="96"/>
    </location>
</feature>
<feature type="region of interest" description="Disordered" evidence="1">
    <location>
        <begin position="801"/>
        <end position="824"/>
    </location>
</feature>
<keyword evidence="2" id="KW-0032">Aminotransferase</keyword>
<feature type="compositionally biased region" description="Acidic residues" evidence="1">
    <location>
        <begin position="930"/>
        <end position="941"/>
    </location>
</feature>
<feature type="compositionally biased region" description="Basic and acidic residues" evidence="1">
    <location>
        <begin position="177"/>
        <end position="195"/>
    </location>
</feature>
<gene>
    <name evidence="2" type="ORF">HXO58_05970</name>
</gene>
<protein>
    <submittedName>
        <fullName evidence="2">Ornithinee aminotransferase</fullName>
    </submittedName>
</protein>
<feature type="compositionally biased region" description="Acidic residues" evidence="1">
    <location>
        <begin position="394"/>
        <end position="406"/>
    </location>
</feature>
<feature type="compositionally biased region" description="Acidic residues" evidence="1">
    <location>
        <begin position="807"/>
        <end position="817"/>
    </location>
</feature>
<evidence type="ECO:0000313" key="2">
    <source>
        <dbReference type="EMBL" id="MBF1659364.1"/>
    </source>
</evidence>
<feature type="compositionally biased region" description="Acidic residues" evidence="1">
    <location>
        <begin position="98"/>
        <end position="109"/>
    </location>
</feature>
<dbReference type="Proteomes" id="UP000713964">
    <property type="component" value="Unassembled WGS sequence"/>
</dbReference>
<comment type="caution">
    <text evidence="2">The sequence shown here is derived from an EMBL/GenBank/DDBJ whole genome shotgun (WGS) entry which is preliminary data.</text>
</comment>
<evidence type="ECO:0000313" key="3">
    <source>
        <dbReference type="Proteomes" id="UP000713964"/>
    </source>
</evidence>
<feature type="region of interest" description="Disordered" evidence="1">
    <location>
        <begin position="1052"/>
        <end position="1079"/>
    </location>
</feature>
<feature type="compositionally biased region" description="Basic and acidic residues" evidence="1">
    <location>
        <begin position="557"/>
        <end position="568"/>
    </location>
</feature>
<proteinExistence type="predicted"/>
<feature type="compositionally biased region" description="Acidic residues" evidence="1">
    <location>
        <begin position="349"/>
        <end position="359"/>
    </location>
</feature>
<keyword evidence="2" id="KW-0808">Transferase</keyword>
<accession>A0A930L5K5</accession>